<dbReference type="PANTHER" id="PTHR31540:SF1">
    <property type="entry name" value="CENTROSOMAL PROTEIN OF 131 KDA"/>
    <property type="match status" value="1"/>
</dbReference>
<protein>
    <submittedName>
        <fullName evidence="3">Uncharacterized protein</fullName>
    </submittedName>
</protein>
<feature type="coiled-coil region" evidence="1">
    <location>
        <begin position="297"/>
        <end position="343"/>
    </location>
</feature>
<gene>
    <name evidence="3" type="ORF">TeGR_g12177</name>
</gene>
<feature type="coiled-coil region" evidence="1">
    <location>
        <begin position="571"/>
        <end position="656"/>
    </location>
</feature>
<dbReference type="InterPro" id="IPR030465">
    <property type="entry name" value="CEP131"/>
</dbReference>
<evidence type="ECO:0000256" key="2">
    <source>
        <dbReference type="SAM" id="MobiDB-lite"/>
    </source>
</evidence>
<dbReference type="PANTHER" id="PTHR31540">
    <property type="entry name" value="CENTROSOMAL PROTEIN OF 131 KDA"/>
    <property type="match status" value="1"/>
</dbReference>
<feature type="compositionally biased region" description="Polar residues" evidence="2">
    <location>
        <begin position="75"/>
        <end position="115"/>
    </location>
</feature>
<name>A0ABQ6MV57_9STRA</name>
<dbReference type="EMBL" id="BRYB01000580">
    <property type="protein sequence ID" value="GMI33267.1"/>
    <property type="molecule type" value="Genomic_DNA"/>
</dbReference>
<reference evidence="3 4" key="1">
    <citation type="journal article" date="2023" name="Commun. Biol.">
        <title>Genome analysis of Parmales, the sister group of diatoms, reveals the evolutionary specialization of diatoms from phago-mixotrophs to photoautotrophs.</title>
        <authorList>
            <person name="Ban H."/>
            <person name="Sato S."/>
            <person name="Yoshikawa S."/>
            <person name="Yamada K."/>
            <person name="Nakamura Y."/>
            <person name="Ichinomiya M."/>
            <person name="Sato N."/>
            <person name="Blanc-Mathieu R."/>
            <person name="Endo H."/>
            <person name="Kuwata A."/>
            <person name="Ogata H."/>
        </authorList>
    </citation>
    <scope>NUCLEOTIDE SEQUENCE [LARGE SCALE GENOMIC DNA]</scope>
</reference>
<feature type="compositionally biased region" description="Low complexity" evidence="2">
    <location>
        <begin position="10"/>
        <end position="52"/>
    </location>
</feature>
<organism evidence="3 4">
    <name type="scientific">Tetraparma gracilis</name>
    <dbReference type="NCBI Taxonomy" id="2962635"/>
    <lineage>
        <taxon>Eukaryota</taxon>
        <taxon>Sar</taxon>
        <taxon>Stramenopiles</taxon>
        <taxon>Ochrophyta</taxon>
        <taxon>Bolidophyceae</taxon>
        <taxon>Parmales</taxon>
        <taxon>Triparmaceae</taxon>
        <taxon>Tetraparma</taxon>
    </lineage>
</organism>
<keyword evidence="4" id="KW-1185">Reference proteome</keyword>
<comment type="caution">
    <text evidence="3">The sequence shown here is derived from an EMBL/GenBank/DDBJ whole genome shotgun (WGS) entry which is preliminary data.</text>
</comment>
<dbReference type="Proteomes" id="UP001165060">
    <property type="component" value="Unassembled WGS sequence"/>
</dbReference>
<proteinExistence type="predicted"/>
<evidence type="ECO:0000313" key="3">
    <source>
        <dbReference type="EMBL" id="GMI33267.1"/>
    </source>
</evidence>
<sequence length="694" mass="78780">MPTASPNNKSRTSLNSSLRSTRTGSSKTSKKSSTSAASPRRATSKTSTATKKTTTKARSRAATPSSQAADENDSAPPSNVQIRVTVPQSPSSNLNPLDNPTTLTPSSAMSMSSPLHAQPSIAASASSAAHRRPLPSSKSISSTVSSLHSKLVQLTLELEDSTATIALLEDSLAQAAAQGDRAQREVGSKYRVEFKSQADKFKDELAEKLEEADKLTARKRELAEEVKAHQAKIGEVDGEVKKRVEAVLRKGELDLDEQAAAWGEGEKIRRDKWMERKTAEIREVTVKGLEPEVQRIIDKHEREMELLDDDTDARKREWLDKYYREMEENKEEVQAKAQEKFNRIVTATRNAGNDRLTEIHSEHAGNLVKLRQKLQDESDALRQWQAGELKRLAETHGDECASIRSTEARRLAEMRRRWAEEIEAGERGAQAGIEMVDKEGAMKREQWEGKMKNKVVKESVAMLEKERDDLKKKRDDLKKKRDAEIEKAIRRTQTATVGMSRGAKERLKEMEKTMKQDYDKRMKGILDKKNRWVEKIAENVDLVRDLQDQKSRHTQTLIALDEYSKQMDEGIEGALRQREEEKGRLVDEEERVGEAKSRELKLLMVERAAVEKDIKAKRKEVESSMEVHRGNVESCKEEHEKDLESLERRVKFEVGQKEARIREIQEVVEGQAVRCDHAKKMIENYKRRRAAEGR</sequence>
<feature type="compositionally biased region" description="Low complexity" evidence="2">
    <location>
        <begin position="117"/>
        <end position="143"/>
    </location>
</feature>
<feature type="region of interest" description="Disordered" evidence="2">
    <location>
        <begin position="1"/>
        <end position="143"/>
    </location>
</feature>
<keyword evidence="1" id="KW-0175">Coiled coil</keyword>
<evidence type="ECO:0000256" key="1">
    <source>
        <dbReference type="SAM" id="Coils"/>
    </source>
</evidence>
<feature type="coiled-coil region" evidence="1">
    <location>
        <begin position="453"/>
        <end position="487"/>
    </location>
</feature>
<accession>A0ABQ6MV57</accession>
<evidence type="ECO:0000313" key="4">
    <source>
        <dbReference type="Proteomes" id="UP001165060"/>
    </source>
</evidence>
<feature type="coiled-coil region" evidence="1">
    <location>
        <begin position="158"/>
        <end position="239"/>
    </location>
</feature>